<evidence type="ECO:0000256" key="1">
    <source>
        <dbReference type="ARBA" id="ARBA00023015"/>
    </source>
</evidence>
<dbReference type="PANTHER" id="PTHR43280">
    <property type="entry name" value="ARAC-FAMILY TRANSCRIPTIONAL REGULATOR"/>
    <property type="match status" value="1"/>
</dbReference>
<comment type="caution">
    <text evidence="5">The sequence shown here is derived from an EMBL/GenBank/DDBJ whole genome shotgun (WGS) entry which is preliminary data.</text>
</comment>
<dbReference type="EMBL" id="BSSV01000007">
    <property type="protein sequence ID" value="GLX86816.1"/>
    <property type="molecule type" value="Genomic_DNA"/>
</dbReference>
<dbReference type="Pfam" id="PF12833">
    <property type="entry name" value="HTH_18"/>
    <property type="match status" value="1"/>
</dbReference>
<keyword evidence="2" id="KW-0238">DNA-binding</keyword>
<dbReference type="PANTHER" id="PTHR43280:SF32">
    <property type="entry name" value="TRANSCRIPTIONAL REGULATORY PROTEIN"/>
    <property type="match status" value="1"/>
</dbReference>
<keyword evidence="1" id="KW-0805">Transcription regulation</keyword>
<dbReference type="InterPro" id="IPR009057">
    <property type="entry name" value="Homeodomain-like_sf"/>
</dbReference>
<dbReference type="Pfam" id="PF02311">
    <property type="entry name" value="AraC_binding"/>
    <property type="match status" value="1"/>
</dbReference>
<keyword evidence="3" id="KW-0804">Transcription</keyword>
<dbReference type="InterPro" id="IPR014710">
    <property type="entry name" value="RmlC-like_jellyroll"/>
</dbReference>
<dbReference type="SUPFAM" id="SSF46689">
    <property type="entry name" value="Homeodomain-like"/>
    <property type="match status" value="1"/>
</dbReference>
<dbReference type="Gene3D" id="1.10.10.60">
    <property type="entry name" value="Homeodomain-like"/>
    <property type="match status" value="1"/>
</dbReference>
<dbReference type="Proteomes" id="UP001157134">
    <property type="component" value="Unassembled WGS sequence"/>
</dbReference>
<dbReference type="InterPro" id="IPR003313">
    <property type="entry name" value="AraC-bd"/>
</dbReference>
<reference evidence="5 6" key="1">
    <citation type="submission" date="2023-03" db="EMBL/GenBank/DDBJ databases">
        <title>Thalassotalea loyana LMG 22536T draft genome sequence.</title>
        <authorList>
            <person name="Sawabe T."/>
        </authorList>
    </citation>
    <scope>NUCLEOTIDE SEQUENCE [LARGE SCALE GENOMIC DNA]</scope>
    <source>
        <strain evidence="5 6">LMG 22536</strain>
    </source>
</reference>
<dbReference type="InterPro" id="IPR018060">
    <property type="entry name" value="HTH_AraC"/>
</dbReference>
<evidence type="ECO:0000313" key="5">
    <source>
        <dbReference type="EMBL" id="GLX86816.1"/>
    </source>
</evidence>
<accession>A0ABQ6HFD6</accession>
<name>A0ABQ6HFD6_9GAMM</name>
<evidence type="ECO:0000256" key="3">
    <source>
        <dbReference type="ARBA" id="ARBA00023163"/>
    </source>
</evidence>
<organism evidence="5 6">
    <name type="scientific">Thalassotalea loyana</name>
    <dbReference type="NCBI Taxonomy" id="280483"/>
    <lineage>
        <taxon>Bacteria</taxon>
        <taxon>Pseudomonadati</taxon>
        <taxon>Pseudomonadota</taxon>
        <taxon>Gammaproteobacteria</taxon>
        <taxon>Alteromonadales</taxon>
        <taxon>Colwelliaceae</taxon>
        <taxon>Thalassotalea</taxon>
    </lineage>
</organism>
<feature type="domain" description="HTH araC/xylS-type" evidence="4">
    <location>
        <begin position="188"/>
        <end position="286"/>
    </location>
</feature>
<dbReference type="Gene3D" id="2.60.120.10">
    <property type="entry name" value="Jelly Rolls"/>
    <property type="match status" value="1"/>
</dbReference>
<sequence>MKIPNVNFDYNKTNNEEFEIFDLEDLYSRQYSHSHPEVPHKVKFFNLIYVANGHGKHMVDFKEYPFQAGSFIFVQREQVHAYDFTNKPKGKVILFTQGFLDKVHANMRLPRYTPTHLNSEYTPSILLDEHNHDRCQALINQISTEVCEPNSDPLIIMYLFSTLSLLLHRLRPALKIDKLSQSQNIKFARFIELLFERYQSVRDANWYALQINTTYKTLNHICKLATGLTTKQLIDAYTILELKRILLVSSVTTQQIAFDHGFEDASNFVKYFKNHTQLTPSQFRKQYLTANLTKQ</sequence>
<dbReference type="RefSeq" id="WP_284300213.1">
    <property type="nucleotide sequence ID" value="NZ_BSSV01000007.1"/>
</dbReference>
<evidence type="ECO:0000259" key="4">
    <source>
        <dbReference type="PROSITE" id="PS01124"/>
    </source>
</evidence>
<keyword evidence="6" id="KW-1185">Reference proteome</keyword>
<dbReference type="SUPFAM" id="SSF51215">
    <property type="entry name" value="Regulatory protein AraC"/>
    <property type="match status" value="1"/>
</dbReference>
<protein>
    <recommendedName>
        <fullName evidence="4">HTH araC/xylS-type domain-containing protein</fullName>
    </recommendedName>
</protein>
<dbReference type="InterPro" id="IPR037923">
    <property type="entry name" value="HTH-like"/>
</dbReference>
<dbReference type="SMART" id="SM00342">
    <property type="entry name" value="HTH_ARAC"/>
    <property type="match status" value="1"/>
</dbReference>
<evidence type="ECO:0000313" key="6">
    <source>
        <dbReference type="Proteomes" id="UP001157134"/>
    </source>
</evidence>
<proteinExistence type="predicted"/>
<gene>
    <name evidence="5" type="ORF">tloyanaT_30690</name>
</gene>
<dbReference type="PROSITE" id="PS01124">
    <property type="entry name" value="HTH_ARAC_FAMILY_2"/>
    <property type="match status" value="1"/>
</dbReference>
<evidence type="ECO:0000256" key="2">
    <source>
        <dbReference type="ARBA" id="ARBA00023125"/>
    </source>
</evidence>